<evidence type="ECO:0000313" key="1">
    <source>
        <dbReference type="EMBL" id="WXA92969.1"/>
    </source>
</evidence>
<protein>
    <submittedName>
        <fullName evidence="1">Uncharacterized protein</fullName>
    </submittedName>
</protein>
<reference evidence="1 2" key="1">
    <citation type="submission" date="2021-12" db="EMBL/GenBank/DDBJ databases">
        <title>Discovery of the Pendulisporaceae a myxobacterial family with distinct sporulation behavior and unique specialized metabolism.</title>
        <authorList>
            <person name="Garcia R."/>
            <person name="Popoff A."/>
            <person name="Bader C.D."/>
            <person name="Loehr J."/>
            <person name="Walesch S."/>
            <person name="Walt C."/>
            <person name="Boldt J."/>
            <person name="Bunk B."/>
            <person name="Haeckl F.J.F.P.J."/>
            <person name="Gunesch A.P."/>
            <person name="Birkelbach J."/>
            <person name="Nuebel U."/>
            <person name="Pietschmann T."/>
            <person name="Bach T."/>
            <person name="Mueller R."/>
        </authorList>
    </citation>
    <scope>NUCLEOTIDE SEQUENCE [LARGE SCALE GENOMIC DNA]</scope>
    <source>
        <strain evidence="1 2">MSr12523</strain>
    </source>
</reference>
<name>A0ABZ2K2M7_9BACT</name>
<organism evidence="1 2">
    <name type="scientific">Pendulispora brunnea</name>
    <dbReference type="NCBI Taxonomy" id="2905690"/>
    <lineage>
        <taxon>Bacteria</taxon>
        <taxon>Pseudomonadati</taxon>
        <taxon>Myxococcota</taxon>
        <taxon>Myxococcia</taxon>
        <taxon>Myxococcales</taxon>
        <taxon>Sorangiineae</taxon>
        <taxon>Pendulisporaceae</taxon>
        <taxon>Pendulispora</taxon>
    </lineage>
</organism>
<dbReference type="RefSeq" id="WP_394843568.1">
    <property type="nucleotide sequence ID" value="NZ_CP089982.1"/>
</dbReference>
<evidence type="ECO:0000313" key="2">
    <source>
        <dbReference type="Proteomes" id="UP001379533"/>
    </source>
</evidence>
<accession>A0ABZ2K2M7</accession>
<gene>
    <name evidence="1" type="ORF">LZC95_41780</name>
</gene>
<keyword evidence="2" id="KW-1185">Reference proteome</keyword>
<dbReference type="Proteomes" id="UP001379533">
    <property type="component" value="Chromosome"/>
</dbReference>
<dbReference type="EMBL" id="CP089982">
    <property type="protein sequence ID" value="WXA92969.1"/>
    <property type="molecule type" value="Genomic_DNA"/>
</dbReference>
<sequence length="46" mass="5177">MEPTLEQVIADYDEAAPLAEAATIPGPWYTDARVAELERRTVWSRS</sequence>
<proteinExistence type="predicted"/>